<name>A0A0C3ARF8_SERVB</name>
<keyword evidence="2" id="KW-1185">Reference proteome</keyword>
<proteinExistence type="predicted"/>
<protein>
    <submittedName>
        <fullName evidence="1">Uncharacterized protein</fullName>
    </submittedName>
</protein>
<gene>
    <name evidence="1" type="ORF">M408DRAFT_330240</name>
</gene>
<dbReference type="Proteomes" id="UP000054097">
    <property type="component" value="Unassembled WGS sequence"/>
</dbReference>
<sequence>MYQAYFSRKLLQAVLPHPHYVQICGALRCEFAHQKLQILFSLEDQSKGCDRL</sequence>
<evidence type="ECO:0000313" key="2">
    <source>
        <dbReference type="Proteomes" id="UP000054097"/>
    </source>
</evidence>
<reference evidence="2" key="2">
    <citation type="submission" date="2015-01" db="EMBL/GenBank/DDBJ databases">
        <title>Evolutionary Origins and Diversification of the Mycorrhizal Mutualists.</title>
        <authorList>
            <consortium name="DOE Joint Genome Institute"/>
            <consortium name="Mycorrhizal Genomics Consortium"/>
            <person name="Kohler A."/>
            <person name="Kuo A."/>
            <person name="Nagy L.G."/>
            <person name="Floudas D."/>
            <person name="Copeland A."/>
            <person name="Barry K.W."/>
            <person name="Cichocki N."/>
            <person name="Veneault-Fourrey C."/>
            <person name="LaButti K."/>
            <person name="Lindquist E.A."/>
            <person name="Lipzen A."/>
            <person name="Lundell T."/>
            <person name="Morin E."/>
            <person name="Murat C."/>
            <person name="Riley R."/>
            <person name="Ohm R."/>
            <person name="Sun H."/>
            <person name="Tunlid A."/>
            <person name="Henrissat B."/>
            <person name="Grigoriev I.V."/>
            <person name="Hibbett D.S."/>
            <person name="Martin F."/>
        </authorList>
    </citation>
    <scope>NUCLEOTIDE SEQUENCE [LARGE SCALE GENOMIC DNA]</scope>
    <source>
        <strain evidence="2">MAFF 305830</strain>
    </source>
</reference>
<accession>A0A0C3ARF8</accession>
<evidence type="ECO:0000313" key="1">
    <source>
        <dbReference type="EMBL" id="KIM27130.1"/>
    </source>
</evidence>
<dbReference type="AlphaFoldDB" id="A0A0C3ARF8"/>
<dbReference type="HOGENOM" id="CLU_3088766_0_0_1"/>
<reference evidence="1 2" key="1">
    <citation type="submission" date="2014-04" db="EMBL/GenBank/DDBJ databases">
        <authorList>
            <consortium name="DOE Joint Genome Institute"/>
            <person name="Kuo A."/>
            <person name="Zuccaro A."/>
            <person name="Kohler A."/>
            <person name="Nagy L.G."/>
            <person name="Floudas D."/>
            <person name="Copeland A."/>
            <person name="Barry K.W."/>
            <person name="Cichocki N."/>
            <person name="Veneault-Fourrey C."/>
            <person name="LaButti K."/>
            <person name="Lindquist E.A."/>
            <person name="Lipzen A."/>
            <person name="Lundell T."/>
            <person name="Morin E."/>
            <person name="Murat C."/>
            <person name="Sun H."/>
            <person name="Tunlid A."/>
            <person name="Henrissat B."/>
            <person name="Grigoriev I.V."/>
            <person name="Hibbett D.S."/>
            <person name="Martin F."/>
            <person name="Nordberg H.P."/>
            <person name="Cantor M.N."/>
            <person name="Hua S.X."/>
        </authorList>
    </citation>
    <scope>NUCLEOTIDE SEQUENCE [LARGE SCALE GENOMIC DNA]</scope>
    <source>
        <strain evidence="1 2">MAFF 305830</strain>
    </source>
</reference>
<dbReference type="EMBL" id="KN824301">
    <property type="protein sequence ID" value="KIM27130.1"/>
    <property type="molecule type" value="Genomic_DNA"/>
</dbReference>
<organism evidence="1 2">
    <name type="scientific">Serendipita vermifera MAFF 305830</name>
    <dbReference type="NCBI Taxonomy" id="933852"/>
    <lineage>
        <taxon>Eukaryota</taxon>
        <taxon>Fungi</taxon>
        <taxon>Dikarya</taxon>
        <taxon>Basidiomycota</taxon>
        <taxon>Agaricomycotina</taxon>
        <taxon>Agaricomycetes</taxon>
        <taxon>Sebacinales</taxon>
        <taxon>Serendipitaceae</taxon>
        <taxon>Serendipita</taxon>
    </lineage>
</organism>